<evidence type="ECO:0000256" key="1">
    <source>
        <dbReference type="ARBA" id="ARBA00006987"/>
    </source>
</evidence>
<feature type="signal peptide" evidence="2">
    <location>
        <begin position="1"/>
        <end position="29"/>
    </location>
</feature>
<evidence type="ECO:0000256" key="2">
    <source>
        <dbReference type="SAM" id="SignalP"/>
    </source>
</evidence>
<organism evidence="3 4">
    <name type="scientific">Piscinibacter sakaiensis</name>
    <name type="common">Ideonella sakaiensis</name>
    <dbReference type="NCBI Taxonomy" id="1547922"/>
    <lineage>
        <taxon>Bacteria</taxon>
        <taxon>Pseudomonadati</taxon>
        <taxon>Pseudomonadota</taxon>
        <taxon>Betaproteobacteria</taxon>
        <taxon>Burkholderiales</taxon>
        <taxon>Sphaerotilaceae</taxon>
        <taxon>Piscinibacter</taxon>
    </lineage>
</organism>
<keyword evidence="4" id="KW-1185">Reference proteome</keyword>
<dbReference type="Pfam" id="PF03401">
    <property type="entry name" value="TctC"/>
    <property type="match status" value="1"/>
</dbReference>
<comment type="caution">
    <text evidence="3">The sequence shown here is derived from an EMBL/GenBank/DDBJ whole genome shotgun (WGS) entry which is preliminary data.</text>
</comment>
<reference evidence="4" key="1">
    <citation type="submission" date="2015-07" db="EMBL/GenBank/DDBJ databases">
        <title>Discovery of a poly(ethylene terephthalate assimilation.</title>
        <authorList>
            <person name="Yoshida S."/>
            <person name="Hiraga K."/>
            <person name="Takehana T."/>
            <person name="Taniguchi I."/>
            <person name="Yamaji H."/>
            <person name="Maeda Y."/>
            <person name="Toyohara K."/>
            <person name="Miyamoto K."/>
            <person name="Kimura Y."/>
            <person name="Oda K."/>
        </authorList>
    </citation>
    <scope>NUCLEOTIDE SEQUENCE [LARGE SCALE GENOMIC DNA]</scope>
    <source>
        <strain evidence="4">NBRC 110686 / TISTR 2288 / 201-F6</strain>
    </source>
</reference>
<dbReference type="Proteomes" id="UP000037660">
    <property type="component" value="Unassembled WGS sequence"/>
</dbReference>
<sequence length="329" mass="34127">MTSPASRRRRALCTLAAVLVAAPWTGALATTFPDKPVTLLVAFAPGGNVDVTARALGPALAKALGQPVVIDNRAGGGGTIGSTAVARARPDGYTLMLGSTATNATAPALLKTASYDPVRSFTVIGAVSTTPSVVVVAPKTSARSYRELVEQSKAKSQGFSMGSPGTGSLNHLTTELLKQKTGLNATHIPYKGAGPALTDLLGNQLDAMVDQLSSSAPFLKDGRLRAVAQTGAQRSPLLPDVPTLREQGIAGVDVAVYTGVFAPAGLPPEVEQTLVKALATALQDPEVQQRLAQQGSERLDLDRPAFARYVAEEAKRWAEVIRAAGITQD</sequence>
<dbReference type="STRING" id="1547922.ISF6_4609"/>
<proteinExistence type="inferred from homology"/>
<dbReference type="PIRSF" id="PIRSF017082">
    <property type="entry name" value="YflP"/>
    <property type="match status" value="1"/>
</dbReference>
<evidence type="ECO:0000313" key="3">
    <source>
        <dbReference type="EMBL" id="GAP34434.1"/>
    </source>
</evidence>
<dbReference type="Gene3D" id="3.40.190.10">
    <property type="entry name" value="Periplasmic binding protein-like II"/>
    <property type="match status" value="1"/>
</dbReference>
<dbReference type="OrthoDB" id="8630928at2"/>
<gene>
    <name evidence="3" type="ORF">ISF6_4609</name>
</gene>
<comment type="similarity">
    <text evidence="1">Belongs to the UPF0065 (bug) family.</text>
</comment>
<name>A0A0K8NVX5_PISS1</name>
<dbReference type="EMBL" id="BBYR01000007">
    <property type="protein sequence ID" value="GAP34434.1"/>
    <property type="molecule type" value="Genomic_DNA"/>
</dbReference>
<dbReference type="InterPro" id="IPR042100">
    <property type="entry name" value="Bug_dom1"/>
</dbReference>
<dbReference type="PANTHER" id="PTHR42928">
    <property type="entry name" value="TRICARBOXYLATE-BINDING PROTEIN"/>
    <property type="match status" value="1"/>
</dbReference>
<feature type="chain" id="PRO_5005513399" evidence="2">
    <location>
        <begin position="30"/>
        <end position="329"/>
    </location>
</feature>
<accession>A0A0K8NVX5</accession>
<dbReference type="SUPFAM" id="SSF53850">
    <property type="entry name" value="Periplasmic binding protein-like II"/>
    <property type="match status" value="1"/>
</dbReference>
<dbReference type="InterPro" id="IPR005064">
    <property type="entry name" value="BUG"/>
</dbReference>
<reference evidence="3 4" key="2">
    <citation type="journal article" date="2016" name="Science">
        <title>A bacterium that degrades and assimilates poly(ethylene terephthalate).</title>
        <authorList>
            <person name="Yoshida S."/>
            <person name="Hiraga K."/>
            <person name="Takehana T."/>
            <person name="Taniguchi I."/>
            <person name="Yamaji H."/>
            <person name="Maeda Y."/>
            <person name="Toyohara K."/>
            <person name="Miyamoto K."/>
            <person name="Kimura Y."/>
            <person name="Oda K."/>
        </authorList>
    </citation>
    <scope>NUCLEOTIDE SEQUENCE [LARGE SCALE GENOMIC DNA]</scope>
    <source>
        <strain evidence="4">NBRC 110686 / TISTR 2288 / 201-F6</strain>
    </source>
</reference>
<dbReference type="Gene3D" id="3.40.190.150">
    <property type="entry name" value="Bordetella uptake gene, domain 1"/>
    <property type="match status" value="1"/>
</dbReference>
<keyword evidence="2" id="KW-0732">Signal</keyword>
<protein>
    <submittedName>
        <fullName evidence="3">Putative exported protein</fullName>
    </submittedName>
</protein>
<dbReference type="RefSeq" id="WP_054018556.1">
    <property type="nucleotide sequence ID" value="NZ_BBYR01000007.1"/>
</dbReference>
<dbReference type="AlphaFoldDB" id="A0A0K8NVX5"/>
<dbReference type="PANTHER" id="PTHR42928:SF5">
    <property type="entry name" value="BLR1237 PROTEIN"/>
    <property type="match status" value="1"/>
</dbReference>
<evidence type="ECO:0000313" key="4">
    <source>
        <dbReference type="Proteomes" id="UP000037660"/>
    </source>
</evidence>
<dbReference type="CDD" id="cd07012">
    <property type="entry name" value="PBP2_Bug_TTT"/>
    <property type="match status" value="1"/>
</dbReference>